<proteinExistence type="predicted"/>
<dbReference type="GO" id="GO:0003723">
    <property type="term" value="F:RNA binding"/>
    <property type="evidence" value="ECO:0007669"/>
    <property type="project" value="InterPro"/>
</dbReference>
<evidence type="ECO:0000256" key="1">
    <source>
        <dbReference type="ARBA" id="ARBA00022737"/>
    </source>
</evidence>
<dbReference type="InterPro" id="IPR032867">
    <property type="entry name" value="DYW_dom"/>
</dbReference>
<dbReference type="InterPro" id="IPR046848">
    <property type="entry name" value="E_motif"/>
</dbReference>
<dbReference type="InterPro" id="IPR046960">
    <property type="entry name" value="PPR_At4g14850-like_plant"/>
</dbReference>
<dbReference type="FunFam" id="1.25.40.10:FF:000031">
    <property type="entry name" value="Pentatricopeptide repeat-containing protein mitochondrial"/>
    <property type="match status" value="1"/>
</dbReference>
<feature type="repeat" description="PPR" evidence="2">
    <location>
        <begin position="346"/>
        <end position="376"/>
    </location>
</feature>
<keyword evidence="5" id="KW-1185">Reference proteome</keyword>
<evidence type="ECO:0000313" key="4">
    <source>
        <dbReference type="EMBL" id="KAJ4951347.1"/>
    </source>
</evidence>
<dbReference type="FunFam" id="1.25.40.10:FF:000427">
    <property type="entry name" value="Pentatricopeptide repeat-containing protein chloroplastic"/>
    <property type="match status" value="1"/>
</dbReference>
<organism evidence="4 5">
    <name type="scientific">Protea cynaroides</name>
    <dbReference type="NCBI Taxonomy" id="273540"/>
    <lineage>
        <taxon>Eukaryota</taxon>
        <taxon>Viridiplantae</taxon>
        <taxon>Streptophyta</taxon>
        <taxon>Embryophyta</taxon>
        <taxon>Tracheophyta</taxon>
        <taxon>Spermatophyta</taxon>
        <taxon>Magnoliopsida</taxon>
        <taxon>Proteales</taxon>
        <taxon>Proteaceae</taxon>
        <taxon>Protea</taxon>
    </lineage>
</organism>
<dbReference type="Pfam" id="PF01535">
    <property type="entry name" value="PPR"/>
    <property type="match status" value="4"/>
</dbReference>
<dbReference type="Pfam" id="PF14432">
    <property type="entry name" value="DYW_deaminase"/>
    <property type="match status" value="1"/>
</dbReference>
<keyword evidence="1" id="KW-0677">Repeat</keyword>
<dbReference type="AlphaFoldDB" id="A0A9Q0JTU3"/>
<name>A0A9Q0JTU3_9MAGN</name>
<dbReference type="InterPro" id="IPR002885">
    <property type="entry name" value="PPR_rpt"/>
</dbReference>
<reference evidence="4" key="1">
    <citation type="journal article" date="2023" name="Plant J.">
        <title>The genome of the king protea, Protea cynaroides.</title>
        <authorList>
            <person name="Chang J."/>
            <person name="Duong T.A."/>
            <person name="Schoeman C."/>
            <person name="Ma X."/>
            <person name="Roodt D."/>
            <person name="Barker N."/>
            <person name="Li Z."/>
            <person name="Van de Peer Y."/>
            <person name="Mizrachi E."/>
        </authorList>
    </citation>
    <scope>NUCLEOTIDE SEQUENCE</scope>
    <source>
        <tissue evidence="4">Young leaves</tissue>
    </source>
</reference>
<dbReference type="FunFam" id="1.25.40.10:FF:000366">
    <property type="entry name" value="Pentatricopeptide (PPR) repeat-containing protein"/>
    <property type="match status" value="1"/>
</dbReference>
<feature type="repeat" description="PPR" evidence="2">
    <location>
        <begin position="245"/>
        <end position="279"/>
    </location>
</feature>
<evidence type="ECO:0000313" key="5">
    <source>
        <dbReference type="Proteomes" id="UP001141806"/>
    </source>
</evidence>
<dbReference type="GO" id="GO:0009451">
    <property type="term" value="P:RNA modification"/>
    <property type="evidence" value="ECO:0007669"/>
    <property type="project" value="InterPro"/>
</dbReference>
<gene>
    <name evidence="4" type="ORF">NE237_028179</name>
</gene>
<dbReference type="Pfam" id="PF13041">
    <property type="entry name" value="PPR_2"/>
    <property type="match status" value="2"/>
</dbReference>
<feature type="repeat" description="PPR" evidence="2">
    <location>
        <begin position="144"/>
        <end position="178"/>
    </location>
</feature>
<dbReference type="PANTHER" id="PTHR47926">
    <property type="entry name" value="PENTATRICOPEPTIDE REPEAT-CONTAINING PROTEIN"/>
    <property type="match status" value="1"/>
</dbReference>
<dbReference type="Pfam" id="PF20430">
    <property type="entry name" value="Eplus_motif"/>
    <property type="match status" value="1"/>
</dbReference>
<evidence type="ECO:0000259" key="3">
    <source>
        <dbReference type="Pfam" id="PF14432"/>
    </source>
</evidence>
<dbReference type="GO" id="GO:0008270">
    <property type="term" value="F:zinc ion binding"/>
    <property type="evidence" value="ECO:0007669"/>
    <property type="project" value="InterPro"/>
</dbReference>
<dbReference type="Pfam" id="PF20431">
    <property type="entry name" value="E_motif"/>
    <property type="match status" value="1"/>
</dbReference>
<dbReference type="InterPro" id="IPR046849">
    <property type="entry name" value="E2_motif"/>
</dbReference>
<comment type="caution">
    <text evidence="4">The sequence shown here is derived from an EMBL/GenBank/DDBJ whole genome shotgun (WGS) entry which is preliminary data.</text>
</comment>
<evidence type="ECO:0000256" key="2">
    <source>
        <dbReference type="PROSITE-ProRule" id="PRU00708"/>
    </source>
</evidence>
<dbReference type="PROSITE" id="PS51375">
    <property type="entry name" value="PPR"/>
    <property type="match status" value="3"/>
</dbReference>
<dbReference type="InterPro" id="IPR011990">
    <property type="entry name" value="TPR-like_helical_dom_sf"/>
</dbReference>
<protein>
    <recommendedName>
        <fullName evidence="3">DYW domain-containing protein</fullName>
    </recommendedName>
</protein>
<accession>A0A9Q0JTU3</accession>
<dbReference type="OrthoDB" id="185373at2759"/>
<dbReference type="EMBL" id="JAMYWD010000012">
    <property type="protein sequence ID" value="KAJ4951347.1"/>
    <property type="molecule type" value="Genomic_DNA"/>
</dbReference>
<feature type="domain" description="DYW" evidence="3">
    <location>
        <begin position="560"/>
        <end position="652"/>
    </location>
</feature>
<dbReference type="Gene3D" id="1.25.40.10">
    <property type="entry name" value="Tetratricopeptide repeat domain"/>
    <property type="match status" value="4"/>
</dbReference>
<dbReference type="NCBIfam" id="TIGR00756">
    <property type="entry name" value="PPR"/>
    <property type="match status" value="2"/>
</dbReference>
<dbReference type="PANTHER" id="PTHR47926:SF470">
    <property type="entry name" value="DYW DOMAIN-CONTAINING PROTEIN"/>
    <property type="match status" value="1"/>
</dbReference>
<sequence>MLLHSIVGKRSCLLIPPCIISSVNNSIRNSNNFISTSCASSTQTPTIFNSSALITLPHHSNRKTSRVLNQSSPSLSLLPSYCYASIFQSCIDQRAVEPGRQIHAHCLTGLGLSTVITTKLINLYSVCNYLPEAHFLFDGVPKDNVFLWNVLIRGYAWSGPHEAALSLYHQMLNSGIKPDNFTFPFVLKACSALSALQEGRDIHGYVIRMGWEFDVYVGAALIDMYGKCGFVGSARQVFDNILVRDVVLWNSMLATYSQNGHPDNAHLLCRDMAMVGLRPTMATLVAVISASADIAALPQGREVHGLSWRHGFESQDKVKTALVDLYAKCGSVHVARRLFERLTEKRVISWNAMIAGYAMHGHASEALSLFEEMEEEAQPDHVTFVGVLSACSHGGLMNEGWKFFESMVTKYLVQPTVQHYTCMVDLLGHAGRLDEAYNLIEQMTVRPDSGVWGALLNCCKIHRNVGLGERALEKLIDLVPNDAGNYVILSNIYAQVGDWEGVAKVRKLMKERGLKKSIACSWIEVKSKVHAFLAGDTSHPQSDKIYAEVERLGGLMKAAGYVPDTAPVFHDIEDDEKTTMICRHSEKLAIAFGLLNTPPGTRLVVTKNLRVCDDCHVAIKFISGITEREIVVRDVNRYHHFKDGVCSCGDYW</sequence>
<dbReference type="Proteomes" id="UP001141806">
    <property type="component" value="Unassembled WGS sequence"/>
</dbReference>